<dbReference type="InterPro" id="IPR012368">
    <property type="entry name" value="OxRdtase_Mopterin-bd_su_IorB"/>
</dbReference>
<organism evidence="2 3">
    <name type="scientific">Vineibacter terrae</name>
    <dbReference type="NCBI Taxonomy" id="2586908"/>
    <lineage>
        <taxon>Bacteria</taxon>
        <taxon>Pseudomonadati</taxon>
        <taxon>Pseudomonadota</taxon>
        <taxon>Alphaproteobacteria</taxon>
        <taxon>Hyphomicrobiales</taxon>
        <taxon>Vineibacter</taxon>
    </lineage>
</organism>
<accession>A0A5C8PWS0</accession>
<dbReference type="SUPFAM" id="SSF56003">
    <property type="entry name" value="Molybdenum cofactor-binding domain"/>
    <property type="match status" value="2"/>
</dbReference>
<dbReference type="InterPro" id="IPR019546">
    <property type="entry name" value="TAT_signal_bac_arc"/>
</dbReference>
<dbReference type="InterPro" id="IPR000674">
    <property type="entry name" value="Ald_Oxase/Xan_DH_a/b"/>
</dbReference>
<dbReference type="SMART" id="SM01008">
    <property type="entry name" value="Ald_Xan_dh_C"/>
    <property type="match status" value="1"/>
</dbReference>
<gene>
    <name evidence="2" type="ORF">FHP25_01080</name>
</gene>
<dbReference type="PROSITE" id="PS51318">
    <property type="entry name" value="TAT"/>
    <property type="match status" value="1"/>
</dbReference>
<evidence type="ECO:0000259" key="1">
    <source>
        <dbReference type="SMART" id="SM01008"/>
    </source>
</evidence>
<dbReference type="InterPro" id="IPR006311">
    <property type="entry name" value="TAT_signal"/>
</dbReference>
<dbReference type="InterPro" id="IPR037165">
    <property type="entry name" value="AldOxase/xan_DH_Mopterin-bd_sf"/>
</dbReference>
<sequence>MLGRIDTSSTASRRGFLAGAAAGGAALVVAFHWRPAKAQMLTADGALAPNAFVRIGKDNSVTVFAKHLEMGQGAHTGLATVLAEELDADWASVKVVAAPADGKVYGNIDWGGTVQGTGGSSSIHNSWMQLRKAGAAARAMLVAAAAKSWNVPVGQVKVERSVVSLRSGKHATFGELVELAAKEVPPTDPPLKDPTIFRLIGKQTPRLDMQAKSTGTAVFAIDQRIPDALVAVVQRPPLFGAKVASFDAAKARQVPGVVDVVQVPAGVAVVAANTWAAIKGREALAVTWDDSAAEKRDSAALMASYRELAAKPGTVAKTAGDAAAAIMRSARTIEADFEFPYLAHAPMEPLTCVVRLSADSCEIWAGDQFQTIDQINAAKAAGLPPDRVVINTLFAGGSFGRRANAASDYIVEGVTIAKAAGKPIRLVWTREDDIRGGRYRPMYFHRLRAGLDAQGNIVGWQHRIVGQSIVAGTPFEGGLVKNGVDATSVEGASTLPYGIPNLHVDLHTTQVGVPVLWWRSVGSTHTAYSTEVFMDELAHAANKDPVALRRGLLARHPRHLAVLNLAAEKAGWGKPLAKGKGRGIAVHESFHSYVAQVAEVTVDDKGKVTVDRVVCAVDCGIAVNPDVVRAQMEGGIGFGLSSIFAEAITLKGGAVEQSNFHDYTPLRIEQMPRVEVHILPSTQPPTGVGEPGVPPIGPAVANAIFAATGKRIRTLPLVSQGVQVS</sequence>
<dbReference type="Gene3D" id="3.90.1170.50">
    <property type="entry name" value="Aldehyde oxidase/xanthine dehydrogenase, a/b hammerhead"/>
    <property type="match status" value="1"/>
</dbReference>
<dbReference type="EMBL" id="VDUZ01000001">
    <property type="protein sequence ID" value="TXL82320.1"/>
    <property type="molecule type" value="Genomic_DNA"/>
</dbReference>
<dbReference type="Pfam" id="PF20256">
    <property type="entry name" value="MoCoBD_2"/>
    <property type="match status" value="2"/>
</dbReference>
<name>A0A5C8PWS0_9HYPH</name>
<dbReference type="GO" id="GO:0016491">
    <property type="term" value="F:oxidoreductase activity"/>
    <property type="evidence" value="ECO:0007669"/>
    <property type="project" value="InterPro"/>
</dbReference>
<dbReference type="Proteomes" id="UP000321638">
    <property type="component" value="Unassembled WGS sequence"/>
</dbReference>
<dbReference type="PANTHER" id="PTHR47495">
    <property type="entry name" value="ALDEHYDE DEHYDROGENASE"/>
    <property type="match status" value="1"/>
</dbReference>
<dbReference type="InterPro" id="IPR052516">
    <property type="entry name" value="N-heterocyclic_Hydroxylase"/>
</dbReference>
<protein>
    <submittedName>
        <fullName evidence="2">Xanthine dehydrogenase family protein molybdopterin-binding subunit</fullName>
    </submittedName>
</protein>
<keyword evidence="3" id="KW-1185">Reference proteome</keyword>
<dbReference type="RefSeq" id="WP_147845026.1">
    <property type="nucleotide sequence ID" value="NZ_VDUZ01000001.1"/>
</dbReference>
<proteinExistence type="predicted"/>
<dbReference type="PIRSF" id="PIRSF036389">
    <property type="entry name" value="IOR_B"/>
    <property type="match status" value="1"/>
</dbReference>
<dbReference type="Gene3D" id="3.30.365.10">
    <property type="entry name" value="Aldehyde oxidase/xanthine dehydrogenase, molybdopterin binding domain"/>
    <property type="match status" value="4"/>
</dbReference>
<evidence type="ECO:0000313" key="3">
    <source>
        <dbReference type="Proteomes" id="UP000321638"/>
    </source>
</evidence>
<dbReference type="InterPro" id="IPR008274">
    <property type="entry name" value="AldOxase/xan_DH_MoCoBD1"/>
</dbReference>
<dbReference type="PANTHER" id="PTHR47495:SF2">
    <property type="entry name" value="ALDEHYDE DEHYDROGENASE"/>
    <property type="match status" value="1"/>
</dbReference>
<comment type="caution">
    <text evidence="2">The sequence shown here is derived from an EMBL/GenBank/DDBJ whole genome shotgun (WGS) entry which is preliminary data.</text>
</comment>
<dbReference type="Pfam" id="PF02738">
    <property type="entry name" value="MoCoBD_1"/>
    <property type="match status" value="1"/>
</dbReference>
<reference evidence="2 3" key="1">
    <citation type="submission" date="2019-06" db="EMBL/GenBank/DDBJ databases">
        <title>New taxonomy in bacterial strain CC-CFT640, isolated from vineyard.</title>
        <authorList>
            <person name="Lin S.-Y."/>
            <person name="Tsai C.-F."/>
            <person name="Young C.-C."/>
        </authorList>
    </citation>
    <scope>NUCLEOTIDE SEQUENCE [LARGE SCALE GENOMIC DNA]</scope>
    <source>
        <strain evidence="2 3">CC-CFT640</strain>
    </source>
</reference>
<dbReference type="AlphaFoldDB" id="A0A5C8PWS0"/>
<dbReference type="NCBIfam" id="TIGR01409">
    <property type="entry name" value="TAT_signal_seq"/>
    <property type="match status" value="1"/>
</dbReference>
<dbReference type="OrthoDB" id="9767994at2"/>
<dbReference type="InterPro" id="IPR046867">
    <property type="entry name" value="AldOxase/xan_DH_MoCoBD2"/>
</dbReference>
<evidence type="ECO:0000313" key="2">
    <source>
        <dbReference type="EMBL" id="TXL82320.1"/>
    </source>
</evidence>
<feature type="domain" description="Aldehyde oxidase/xanthine dehydrogenase a/b hammerhead" evidence="1">
    <location>
        <begin position="214"/>
        <end position="292"/>
    </location>
</feature>